<proteinExistence type="predicted"/>
<sequence>MSLPHPSSFRPELSSDRLQIVANWLLDEFYSTQDDLSRNTDSGYGRGCTTFDRQRNRIRLEAISGNWPWLRTLNSTFDLVFTVGGVPCRFSNDDPINPTKKAVLEGNGYQLSFQEFAGTEGPSRFCFVIDRGLDGAGEPHVELHGFDATGALVCRWISDTPRVLYAESVQQAPTVQVGKPSVTPRQPETDATEANDGATEAQSEAADTSSPEP</sequence>
<evidence type="ECO:0000256" key="1">
    <source>
        <dbReference type="SAM" id="MobiDB-lite"/>
    </source>
</evidence>
<evidence type="ECO:0000313" key="2">
    <source>
        <dbReference type="EMBL" id="XIA17692.1"/>
    </source>
</evidence>
<feature type="compositionally biased region" description="Polar residues" evidence="1">
    <location>
        <begin position="200"/>
        <end position="213"/>
    </location>
</feature>
<organism evidence="2">
    <name type="scientific">Rhodanobacter sp. FW102-FHT14D07</name>
    <dbReference type="NCBI Taxonomy" id="3351462"/>
    <lineage>
        <taxon>Bacteria</taxon>
        <taxon>Pseudomonadati</taxon>
        <taxon>Pseudomonadota</taxon>
        <taxon>Gammaproteobacteria</taxon>
        <taxon>Lysobacterales</taxon>
        <taxon>Rhodanobacteraceae</taxon>
        <taxon>Rhodanobacter</taxon>
    </lineage>
</organism>
<name>A0AB74UNH6_9GAMM</name>
<reference evidence="2" key="1">
    <citation type="submission" date="2024-10" db="EMBL/GenBank/DDBJ databases">
        <authorList>
            <person name="Lesea H.P."/>
            <person name="Kuehl J.V."/>
            <person name="Chandonia J.-M."/>
        </authorList>
    </citation>
    <scope>NUCLEOTIDE SEQUENCE</scope>
    <source>
        <strain evidence="2">FW102-FHT14D07</strain>
    </source>
</reference>
<protein>
    <submittedName>
        <fullName evidence="2">Uncharacterized protein</fullName>
    </submittedName>
</protein>
<dbReference type="RefSeq" id="WP_395116055.1">
    <property type="nucleotide sequence ID" value="NZ_CP170721.1"/>
</dbReference>
<dbReference type="AlphaFoldDB" id="A0AB74UNH6"/>
<feature type="region of interest" description="Disordered" evidence="1">
    <location>
        <begin position="173"/>
        <end position="213"/>
    </location>
</feature>
<gene>
    <name evidence="2" type="ORF">ACFYG5_14145</name>
</gene>
<accession>A0AB74UNH6</accession>
<dbReference type="EMBL" id="CP170721">
    <property type="protein sequence ID" value="XIA17692.1"/>
    <property type="molecule type" value="Genomic_DNA"/>
</dbReference>